<feature type="compositionally biased region" description="Acidic residues" evidence="1">
    <location>
        <begin position="33"/>
        <end position="55"/>
    </location>
</feature>
<sequence length="156" mass="17770">TEEDCNNLLHVLEVNNVSKSNDDAEQALMIDESQGDSDEESGSEGFEDPETDETDDINKTIRINSRSRNNKRPLASTNKSSDNDENLSSTKRSKSDDDDGTYAYLRGRVATLTAENKKLKDKFIEIETSWMRKLTQFICAFENLLFIVLNLYITFQ</sequence>
<dbReference type="Proteomes" id="UP000663844">
    <property type="component" value="Unassembled WGS sequence"/>
</dbReference>
<protein>
    <submittedName>
        <fullName evidence="2">Uncharacterized protein</fullName>
    </submittedName>
</protein>
<reference evidence="2" key="1">
    <citation type="submission" date="2021-02" db="EMBL/GenBank/DDBJ databases">
        <authorList>
            <person name="Nowell W R."/>
        </authorList>
    </citation>
    <scope>NUCLEOTIDE SEQUENCE</scope>
</reference>
<feature type="region of interest" description="Disordered" evidence="1">
    <location>
        <begin position="18"/>
        <end position="99"/>
    </location>
</feature>
<evidence type="ECO:0000313" key="3">
    <source>
        <dbReference type="Proteomes" id="UP000663844"/>
    </source>
</evidence>
<evidence type="ECO:0000256" key="1">
    <source>
        <dbReference type="SAM" id="MobiDB-lite"/>
    </source>
</evidence>
<name>A0A820EN21_9BILA</name>
<feature type="non-terminal residue" evidence="2">
    <location>
        <position position="1"/>
    </location>
</feature>
<comment type="caution">
    <text evidence="2">The sequence shown here is derived from an EMBL/GenBank/DDBJ whole genome shotgun (WGS) entry which is preliminary data.</text>
</comment>
<dbReference type="AlphaFoldDB" id="A0A820EN21"/>
<evidence type="ECO:0000313" key="2">
    <source>
        <dbReference type="EMBL" id="CAF4249358.1"/>
    </source>
</evidence>
<dbReference type="EMBL" id="CAJOAZ010012237">
    <property type="protein sequence ID" value="CAF4249358.1"/>
    <property type="molecule type" value="Genomic_DNA"/>
</dbReference>
<gene>
    <name evidence="2" type="ORF">OXD698_LOCUS43348</name>
</gene>
<proteinExistence type="predicted"/>
<organism evidence="2 3">
    <name type="scientific">Adineta steineri</name>
    <dbReference type="NCBI Taxonomy" id="433720"/>
    <lineage>
        <taxon>Eukaryota</taxon>
        <taxon>Metazoa</taxon>
        <taxon>Spiralia</taxon>
        <taxon>Gnathifera</taxon>
        <taxon>Rotifera</taxon>
        <taxon>Eurotatoria</taxon>
        <taxon>Bdelloidea</taxon>
        <taxon>Adinetida</taxon>
        <taxon>Adinetidae</taxon>
        <taxon>Adineta</taxon>
    </lineage>
</organism>
<accession>A0A820EN21</accession>